<accession>A0A838XPE9</accession>
<dbReference type="Gene3D" id="3.90.550.10">
    <property type="entry name" value="Spore Coat Polysaccharide Biosynthesis Protein SpsA, Chain A"/>
    <property type="match status" value="1"/>
</dbReference>
<organism evidence="2 3">
    <name type="scientific">Aeromicrobium phoceense</name>
    <dbReference type="NCBI Taxonomy" id="2754045"/>
    <lineage>
        <taxon>Bacteria</taxon>
        <taxon>Bacillati</taxon>
        <taxon>Actinomycetota</taxon>
        <taxon>Actinomycetes</taxon>
        <taxon>Propionibacteriales</taxon>
        <taxon>Nocardioidaceae</taxon>
        <taxon>Aeromicrobium</taxon>
    </lineage>
</organism>
<dbReference type="InterPro" id="IPR005835">
    <property type="entry name" value="NTP_transferase_dom"/>
</dbReference>
<dbReference type="SUPFAM" id="SSF53448">
    <property type="entry name" value="Nucleotide-diphospho-sugar transferases"/>
    <property type="match status" value="1"/>
</dbReference>
<dbReference type="GO" id="GO:0016740">
    <property type="term" value="F:transferase activity"/>
    <property type="evidence" value="ECO:0007669"/>
    <property type="project" value="UniProtKB-KW"/>
</dbReference>
<evidence type="ECO:0000259" key="1">
    <source>
        <dbReference type="Pfam" id="PF00483"/>
    </source>
</evidence>
<dbReference type="Pfam" id="PF00483">
    <property type="entry name" value="NTP_transferase"/>
    <property type="match status" value="1"/>
</dbReference>
<dbReference type="EMBL" id="JACEOG010000001">
    <property type="protein sequence ID" value="MBA4608740.1"/>
    <property type="molecule type" value="Genomic_DNA"/>
</dbReference>
<keyword evidence="3" id="KW-1185">Reference proteome</keyword>
<name>A0A838XPE9_9ACTN</name>
<dbReference type="RefSeq" id="WP_181755512.1">
    <property type="nucleotide sequence ID" value="NZ_JACEOG010000001.1"/>
</dbReference>
<dbReference type="AlphaFoldDB" id="A0A838XPE9"/>
<reference evidence="2 3" key="1">
    <citation type="submission" date="2020-07" db="EMBL/GenBank/DDBJ databases">
        <title>Draft genome and description of Aeromicrobium phoceense strain Marseille-Q0843 isolated from healthy skin swab.</title>
        <authorList>
            <person name="Boxberger M."/>
            <person name="La Scola B."/>
        </authorList>
    </citation>
    <scope>NUCLEOTIDE SEQUENCE [LARGE SCALE GENOMIC DNA]</scope>
    <source>
        <strain evidence="2 3">Marseille-Q0843</strain>
    </source>
</reference>
<protein>
    <submittedName>
        <fullName evidence="2">NTP transferase domain-containing protein</fullName>
    </submittedName>
</protein>
<keyword evidence="2" id="KW-0808">Transferase</keyword>
<dbReference type="InterPro" id="IPR050486">
    <property type="entry name" value="Mannose-1P_guanyltransferase"/>
</dbReference>
<dbReference type="InterPro" id="IPR029044">
    <property type="entry name" value="Nucleotide-diphossugar_trans"/>
</dbReference>
<dbReference type="PANTHER" id="PTHR22572">
    <property type="entry name" value="SUGAR-1-PHOSPHATE GUANYL TRANSFERASE"/>
    <property type="match status" value="1"/>
</dbReference>
<proteinExistence type="predicted"/>
<dbReference type="Proteomes" id="UP000550354">
    <property type="component" value="Unassembled WGS sequence"/>
</dbReference>
<sequence length="235" mass="24358">MSVRRGIVLAGGLGTRLRAAVGDLPKPLVEVAGQPLVAHQIHRLVEAGVPDVVVAVGFGAQQVQDALGTGERWGARLTYSREDQPLGTGGALALAARTVGADDTVVVVNGDLLSRHDLAAQIAAFEGSGAAGSIHVREVPDARAYGVVSLDDTGTRITGFHEKPVEAGPGLVNAGTYVMRGDVLLGLPSTVPLSLEVDVFPALVSSADVRAHREDAAFLDVGTPEALEQARQAWR</sequence>
<gene>
    <name evidence="2" type="ORF">H1W00_09675</name>
</gene>
<evidence type="ECO:0000313" key="3">
    <source>
        <dbReference type="Proteomes" id="UP000550354"/>
    </source>
</evidence>
<evidence type="ECO:0000313" key="2">
    <source>
        <dbReference type="EMBL" id="MBA4608740.1"/>
    </source>
</evidence>
<feature type="domain" description="Nucleotidyl transferase" evidence="1">
    <location>
        <begin position="6"/>
        <end position="232"/>
    </location>
</feature>
<comment type="caution">
    <text evidence="2">The sequence shown here is derived from an EMBL/GenBank/DDBJ whole genome shotgun (WGS) entry which is preliminary data.</text>
</comment>